<keyword evidence="3" id="KW-1185">Reference proteome</keyword>
<proteinExistence type="predicted"/>
<evidence type="ECO:0000313" key="3">
    <source>
        <dbReference type="Proteomes" id="UP000070700"/>
    </source>
</evidence>
<feature type="region of interest" description="Disordered" evidence="1">
    <location>
        <begin position="34"/>
        <end position="83"/>
    </location>
</feature>
<dbReference type="Proteomes" id="UP000070700">
    <property type="component" value="Unassembled WGS sequence"/>
</dbReference>
<dbReference type="AlphaFoldDB" id="A0A132B8F4"/>
<dbReference type="InParanoid" id="A0A132B8F4"/>
<evidence type="ECO:0000313" key="2">
    <source>
        <dbReference type="EMBL" id="KUJ08690.1"/>
    </source>
</evidence>
<sequence>MNGRDVSSTQSAQEKLRHHIEVEIRLQRRHMLLGPGLADGETDRRQTREPVLSLRSSVSPDPRTAQDCTCGPATESGGDTWTM</sequence>
<gene>
    <name evidence="2" type="ORF">LY89DRAFT_690729</name>
</gene>
<dbReference type="RefSeq" id="XP_018063045.1">
    <property type="nucleotide sequence ID" value="XM_018216152.1"/>
</dbReference>
<dbReference type="EMBL" id="KQ947434">
    <property type="protein sequence ID" value="KUJ08690.1"/>
    <property type="molecule type" value="Genomic_DNA"/>
</dbReference>
<accession>A0A132B8F4</accession>
<evidence type="ECO:0000256" key="1">
    <source>
        <dbReference type="SAM" id="MobiDB-lite"/>
    </source>
</evidence>
<dbReference type="KEGG" id="psco:LY89DRAFT_690729"/>
<protein>
    <submittedName>
        <fullName evidence="2">Uncharacterized protein</fullName>
    </submittedName>
</protein>
<organism evidence="2 3">
    <name type="scientific">Mollisia scopiformis</name>
    <name type="common">Conifer needle endophyte fungus</name>
    <name type="synonym">Phialocephala scopiformis</name>
    <dbReference type="NCBI Taxonomy" id="149040"/>
    <lineage>
        <taxon>Eukaryota</taxon>
        <taxon>Fungi</taxon>
        <taxon>Dikarya</taxon>
        <taxon>Ascomycota</taxon>
        <taxon>Pezizomycotina</taxon>
        <taxon>Leotiomycetes</taxon>
        <taxon>Helotiales</taxon>
        <taxon>Mollisiaceae</taxon>
        <taxon>Mollisia</taxon>
    </lineage>
</organism>
<reference evidence="2 3" key="1">
    <citation type="submission" date="2015-10" db="EMBL/GenBank/DDBJ databases">
        <title>Full genome of DAOMC 229536 Phialocephala scopiformis, a fungal endophyte of spruce producing the potent anti-insectan compound rugulosin.</title>
        <authorList>
            <consortium name="DOE Joint Genome Institute"/>
            <person name="Walker A.K."/>
            <person name="Frasz S.L."/>
            <person name="Seifert K.A."/>
            <person name="Miller J.D."/>
            <person name="Mondo S.J."/>
            <person name="Labutti K."/>
            <person name="Lipzen A."/>
            <person name="Dockter R."/>
            <person name="Kennedy M."/>
            <person name="Grigoriev I.V."/>
            <person name="Spatafora J.W."/>
        </authorList>
    </citation>
    <scope>NUCLEOTIDE SEQUENCE [LARGE SCALE GENOMIC DNA]</scope>
    <source>
        <strain evidence="2 3">CBS 120377</strain>
    </source>
</reference>
<name>A0A132B8F4_MOLSC</name>
<dbReference type="GeneID" id="28825878"/>